<feature type="transmembrane region" description="Helical" evidence="1">
    <location>
        <begin position="102"/>
        <end position="124"/>
    </location>
</feature>
<evidence type="ECO:0000313" key="2">
    <source>
        <dbReference type="EMBL" id="MBC8336013.1"/>
    </source>
</evidence>
<reference evidence="2 3" key="1">
    <citation type="submission" date="2020-08" db="EMBL/GenBank/DDBJ databases">
        <title>Bridging the membrane lipid divide: bacteria of the FCB group superphylum have the potential to synthesize archaeal ether lipids.</title>
        <authorList>
            <person name="Villanueva L."/>
            <person name="Von Meijenfeldt F.A.B."/>
            <person name="Westbye A.B."/>
            <person name="Yadav S."/>
            <person name="Hopmans E.C."/>
            <person name="Dutilh B.E."/>
            <person name="Sinninghe Damste J.S."/>
        </authorList>
    </citation>
    <scope>NUCLEOTIDE SEQUENCE [LARGE SCALE GENOMIC DNA]</scope>
    <source>
        <strain evidence="2">NIOZ-UU36</strain>
    </source>
</reference>
<feature type="transmembrane region" description="Helical" evidence="1">
    <location>
        <begin position="136"/>
        <end position="155"/>
    </location>
</feature>
<keyword evidence="1" id="KW-0812">Transmembrane</keyword>
<feature type="transmembrane region" description="Helical" evidence="1">
    <location>
        <begin position="69"/>
        <end position="90"/>
    </location>
</feature>
<name>A0A8J6TGG5_9CHLR</name>
<feature type="transmembrane region" description="Helical" evidence="1">
    <location>
        <begin position="175"/>
        <end position="197"/>
    </location>
</feature>
<dbReference type="EMBL" id="JACNJN010000136">
    <property type="protein sequence ID" value="MBC8336013.1"/>
    <property type="molecule type" value="Genomic_DNA"/>
</dbReference>
<comment type="caution">
    <text evidence="2">The sequence shown here is derived from an EMBL/GenBank/DDBJ whole genome shotgun (WGS) entry which is preliminary data.</text>
</comment>
<proteinExistence type="predicted"/>
<accession>A0A8J6TGG5</accession>
<keyword evidence="1" id="KW-0472">Membrane</keyword>
<organism evidence="2 3">
    <name type="scientific">Candidatus Desulfolinea nitratireducens</name>
    <dbReference type="NCBI Taxonomy" id="2841698"/>
    <lineage>
        <taxon>Bacteria</taxon>
        <taxon>Bacillati</taxon>
        <taxon>Chloroflexota</taxon>
        <taxon>Anaerolineae</taxon>
        <taxon>Anaerolineales</taxon>
        <taxon>Anaerolineales incertae sedis</taxon>
        <taxon>Candidatus Desulfolinea</taxon>
    </lineage>
</organism>
<feature type="transmembrane region" description="Helical" evidence="1">
    <location>
        <begin position="35"/>
        <end position="57"/>
    </location>
</feature>
<protein>
    <submittedName>
        <fullName evidence="2">Uncharacterized protein</fullName>
    </submittedName>
</protein>
<dbReference type="AlphaFoldDB" id="A0A8J6TGG5"/>
<evidence type="ECO:0000256" key="1">
    <source>
        <dbReference type="SAM" id="Phobius"/>
    </source>
</evidence>
<gene>
    <name evidence="2" type="ORF">H8E29_12165</name>
</gene>
<evidence type="ECO:0000313" key="3">
    <source>
        <dbReference type="Proteomes" id="UP000614469"/>
    </source>
</evidence>
<keyword evidence="1" id="KW-1133">Transmembrane helix</keyword>
<dbReference type="Proteomes" id="UP000614469">
    <property type="component" value="Unassembled WGS sequence"/>
</dbReference>
<sequence length="206" mass="21983">MSRYLSPIIAISVGLLVLLGYFLTEGPLAGVRVTFVQWAVILAGAAIFVGVLNLLSVHIKKIREKEKGGLYSLLLIASLMITLTLGLVLGPNHSTMTHIFNAVIFPVETSLMAIMAVTLIYAGIRLLRYRNDLMAILFLATALVVMLGAAPLPFFEIPLFGDLIRPIFVNTLAASGARGILLGVALGALLTGLRVLIGADRPYGGK</sequence>
<feature type="transmembrane region" description="Helical" evidence="1">
    <location>
        <begin position="5"/>
        <end position="23"/>
    </location>
</feature>